<proteinExistence type="predicted"/>
<dbReference type="GO" id="GO:0003676">
    <property type="term" value="F:nucleic acid binding"/>
    <property type="evidence" value="ECO:0007669"/>
    <property type="project" value="InterPro"/>
</dbReference>
<gene>
    <name evidence="2" type="ordered locus">XNC1_0237</name>
</gene>
<accession>D3VH40</accession>
<dbReference type="InterPro" id="IPR036397">
    <property type="entry name" value="RNaseH_sf"/>
</dbReference>
<dbReference type="AlphaFoldDB" id="D3VH40"/>
<dbReference type="HOGENOM" id="CLU_2060580_0_0_6"/>
<dbReference type="STRING" id="406817.XNC1_0237"/>
<dbReference type="Gene3D" id="3.30.420.10">
    <property type="entry name" value="Ribonuclease H-like superfamily/Ribonuclease H"/>
    <property type="match status" value="1"/>
</dbReference>
<dbReference type="Pfam" id="PF13358">
    <property type="entry name" value="DDE_3"/>
    <property type="match status" value="1"/>
</dbReference>
<dbReference type="eggNOG" id="COG3335">
    <property type="taxonomic scope" value="Bacteria"/>
</dbReference>
<protein>
    <recommendedName>
        <fullName evidence="1">Tc1-like transposase DDE domain-containing protein</fullName>
    </recommendedName>
</protein>
<evidence type="ECO:0000259" key="1">
    <source>
        <dbReference type="Pfam" id="PF13358"/>
    </source>
</evidence>
<dbReference type="Proteomes" id="UP000008075">
    <property type="component" value="Chromosome"/>
</dbReference>
<feature type="domain" description="Tc1-like transposase DDE" evidence="1">
    <location>
        <begin position="41"/>
        <end position="88"/>
    </location>
</feature>
<evidence type="ECO:0000313" key="3">
    <source>
        <dbReference type="Proteomes" id="UP000008075"/>
    </source>
</evidence>
<evidence type="ECO:0000313" key="2">
    <source>
        <dbReference type="EMBL" id="CBJ88325.1"/>
    </source>
</evidence>
<name>D3VH40_XENNA</name>
<organism evidence="2 3">
    <name type="scientific">Xenorhabdus nematophila (strain ATCC 19061 / DSM 3370 / CCUG 14189 / LMG 1036 / NCIMB 9965 / AN6)</name>
    <dbReference type="NCBI Taxonomy" id="406817"/>
    <lineage>
        <taxon>Bacteria</taxon>
        <taxon>Pseudomonadati</taxon>
        <taxon>Pseudomonadota</taxon>
        <taxon>Gammaproteobacteria</taxon>
        <taxon>Enterobacterales</taxon>
        <taxon>Morganellaceae</taxon>
        <taxon>Xenorhabdus</taxon>
    </lineage>
</organism>
<keyword evidence="3" id="KW-1185">Reference proteome</keyword>
<dbReference type="InterPro" id="IPR038717">
    <property type="entry name" value="Tc1-like_DDE_dom"/>
</dbReference>
<sequence>MRQAKLSKDYHRKPVRLHSEYHSLYRGYERYGDSYYPSQKQIAVKYKSRIELFYLPPYSPELNLDEYLNGDLKSALRHSSPARNQQELESKAKNHLRKLKKRNNHVARFFLYLKICYAA</sequence>
<dbReference type="EMBL" id="FN667742">
    <property type="protein sequence ID" value="CBJ88325.1"/>
    <property type="molecule type" value="Genomic_DNA"/>
</dbReference>
<reference evidence="2 3" key="1">
    <citation type="journal article" date="2011" name="PLoS ONE">
        <title>The entomopathogenic bacterial endosymbionts xenorhabdus and photorhabdus: convergent lifestyles from divergent genomes.</title>
        <authorList>
            <person name="Chaston J.M."/>
            <person name="Suen G."/>
            <person name="Tucker S.L."/>
            <person name="Andersen A.W."/>
            <person name="Bhasin A."/>
            <person name="Bode E."/>
            <person name="Bode H.B."/>
            <person name="Brachmann A.O."/>
            <person name="Cowles C.E."/>
            <person name="Cowles K.N."/>
            <person name="Darby C."/>
            <person name="de Leon L."/>
            <person name="Drace K."/>
            <person name="Du Z."/>
            <person name="Givaudan A."/>
            <person name="Herbert Tran E.E."/>
            <person name="Jewell K.A."/>
            <person name="Knack J.J."/>
            <person name="Krasomil-Osterfeld K.C."/>
            <person name="Kukor R."/>
            <person name="Lanois A."/>
            <person name="Latreille P."/>
            <person name="Leimgruber N.K."/>
            <person name="Lipke C.M."/>
            <person name="Liu R."/>
            <person name="Lu X."/>
            <person name="Martens E.C."/>
            <person name="Marri P.R."/>
            <person name="Medigue C."/>
            <person name="Menard M.L."/>
            <person name="Miller N.M."/>
            <person name="Morales-Soto N."/>
            <person name="Norton S."/>
            <person name="Ogier J.C."/>
            <person name="Orchard S.S."/>
            <person name="Park D."/>
            <person name="Park Y."/>
            <person name="Qurollo B.A."/>
            <person name="Sugar D.R."/>
            <person name="Richards G.R."/>
            <person name="Rouy Z."/>
            <person name="Slominski B."/>
            <person name="Slominski K."/>
            <person name="Snyder H."/>
            <person name="Tjaden B.C."/>
            <person name="van der Hoeven R."/>
            <person name="Welch R.D."/>
            <person name="Wheeler C."/>
            <person name="Xiang B."/>
            <person name="Barbazuk B."/>
            <person name="Gaudriault S."/>
            <person name="Goodner B."/>
            <person name="Slater S.C."/>
            <person name="Forst S."/>
            <person name="Goldman B.S."/>
            <person name="Goodrich-Blair H."/>
        </authorList>
    </citation>
    <scope>NUCLEOTIDE SEQUENCE [LARGE SCALE GENOMIC DNA]</scope>
    <source>
        <strain evidence="3">ATCC 19061 / DSM 3370 / CCUG 14189 / LMG 1036 / NCIMB 9965 / AN6</strain>
    </source>
</reference>
<dbReference type="KEGG" id="xne:XNC1_0237"/>